<dbReference type="AlphaFoldDB" id="A0A285HXV6"/>
<evidence type="ECO:0000256" key="1">
    <source>
        <dbReference type="SAM" id="MobiDB-lite"/>
    </source>
</evidence>
<dbReference type="RefSeq" id="WP_097018907.1">
    <property type="nucleotide sequence ID" value="NZ_OBDZ01000025.1"/>
</dbReference>
<proteinExistence type="predicted"/>
<dbReference type="InterPro" id="IPR003583">
    <property type="entry name" value="Hlx-hairpin-Hlx_DNA-bd_motif"/>
</dbReference>
<dbReference type="Gene3D" id="1.10.150.320">
    <property type="entry name" value="Photosystem II 12 kDa extrinsic protein"/>
    <property type="match status" value="1"/>
</dbReference>
<dbReference type="EMBL" id="OBDZ01000025">
    <property type="protein sequence ID" value="SNY39626.1"/>
    <property type="molecule type" value="Genomic_DNA"/>
</dbReference>
<keyword evidence="4" id="KW-1185">Reference proteome</keyword>
<dbReference type="InterPro" id="IPR010994">
    <property type="entry name" value="RuvA_2-like"/>
</dbReference>
<dbReference type="SUPFAM" id="SSF47781">
    <property type="entry name" value="RuvA domain 2-like"/>
    <property type="match status" value="1"/>
</dbReference>
<dbReference type="GO" id="GO:0015627">
    <property type="term" value="C:type II protein secretion system complex"/>
    <property type="evidence" value="ECO:0007669"/>
    <property type="project" value="TreeGrafter"/>
</dbReference>
<dbReference type="GO" id="GO:0003677">
    <property type="term" value="F:DNA binding"/>
    <property type="evidence" value="ECO:0007669"/>
    <property type="project" value="InterPro"/>
</dbReference>
<feature type="domain" description="Helix-hairpin-helix DNA-binding motif class 1" evidence="2">
    <location>
        <begin position="19"/>
        <end position="38"/>
    </location>
</feature>
<protein>
    <recommendedName>
        <fullName evidence="2">Helix-hairpin-helix DNA-binding motif class 1 domain-containing protein</fullName>
    </recommendedName>
</protein>
<dbReference type="Proteomes" id="UP000219573">
    <property type="component" value="Unassembled WGS sequence"/>
</dbReference>
<evidence type="ECO:0000313" key="4">
    <source>
        <dbReference type="Proteomes" id="UP000219573"/>
    </source>
</evidence>
<dbReference type="SMART" id="SM00278">
    <property type="entry name" value="HhH1"/>
    <property type="match status" value="2"/>
</dbReference>
<feature type="domain" description="Helix-hairpin-helix DNA-binding motif class 1" evidence="2">
    <location>
        <begin position="49"/>
        <end position="68"/>
    </location>
</feature>
<gene>
    <name evidence="3" type="ORF">SAMN06265827_12555</name>
</gene>
<dbReference type="STRING" id="1413210.U472_02280"/>
<feature type="region of interest" description="Disordered" evidence="1">
    <location>
        <begin position="80"/>
        <end position="99"/>
    </location>
</feature>
<reference evidence="4" key="1">
    <citation type="submission" date="2017-09" db="EMBL/GenBank/DDBJ databases">
        <authorList>
            <person name="Varghese N."/>
            <person name="Submissions S."/>
        </authorList>
    </citation>
    <scope>NUCLEOTIDE SEQUENCE [LARGE SCALE GENOMIC DNA]</scope>
    <source>
        <strain evidence="4">MSL47</strain>
    </source>
</reference>
<dbReference type="InterPro" id="IPR032585">
    <property type="entry name" value="DUF4912"/>
</dbReference>
<dbReference type="GO" id="GO:0015628">
    <property type="term" value="P:protein secretion by the type II secretion system"/>
    <property type="evidence" value="ECO:0007669"/>
    <property type="project" value="TreeGrafter"/>
</dbReference>
<sequence length="307" mass="34714">MVTEKDKSTKININTATVEELTTLKGIGPALAGRIVDYREMKGSFDSLEELKLVSGIGKKLFAGVKDEITNQIQEVNLKQLDEDEQAPSSGASSDELVEDKKKEFELNEGIDIVNEYQVPEKYGVNELVLQVKNPQTAHLYWEYTQDKINEVIAQSGVNDVNEAKLSLRIYNLTTDSEYDIEVGLDNDSWWLNDLETTNSYFVKLGVVDEEGNFYSMLESNKVTMPTNKVSDRLDEEWMTVQETMEKLYLLSGGLLFEQREGGYSSIDILRKLESVSEVYDLDQIYSSIELLKGPLEGSKETINTLN</sequence>
<dbReference type="PANTHER" id="PTHR21180:SF32">
    <property type="entry name" value="ENDONUCLEASE_EXONUCLEASE_PHOSPHATASE FAMILY DOMAIN-CONTAINING PROTEIN 1"/>
    <property type="match status" value="1"/>
</dbReference>
<dbReference type="Pfam" id="PF16258">
    <property type="entry name" value="DUF4912"/>
    <property type="match status" value="1"/>
</dbReference>
<dbReference type="NCBIfam" id="TIGR00426">
    <property type="entry name" value="competence protein ComEA helix-hairpin-helix repeat region"/>
    <property type="match status" value="1"/>
</dbReference>
<dbReference type="PANTHER" id="PTHR21180">
    <property type="entry name" value="ENDONUCLEASE/EXONUCLEASE/PHOSPHATASE FAMILY DOMAIN-CONTAINING PROTEIN 1"/>
    <property type="match status" value="1"/>
</dbReference>
<evidence type="ECO:0000259" key="2">
    <source>
        <dbReference type="SMART" id="SM00278"/>
    </source>
</evidence>
<dbReference type="InterPro" id="IPR004509">
    <property type="entry name" value="Competence_ComEA_HhH"/>
</dbReference>
<accession>A0A285HXV6</accession>
<dbReference type="GO" id="GO:0006281">
    <property type="term" value="P:DNA repair"/>
    <property type="evidence" value="ECO:0007669"/>
    <property type="project" value="InterPro"/>
</dbReference>
<name>A0A285HXV6_9FIRM</name>
<dbReference type="Pfam" id="PF12836">
    <property type="entry name" value="HHH_3"/>
    <property type="match status" value="1"/>
</dbReference>
<organism evidence="3 4">
    <name type="scientific">Orenia metallireducens</name>
    <dbReference type="NCBI Taxonomy" id="1413210"/>
    <lineage>
        <taxon>Bacteria</taxon>
        <taxon>Bacillati</taxon>
        <taxon>Bacillota</taxon>
        <taxon>Clostridia</taxon>
        <taxon>Halanaerobiales</taxon>
        <taxon>Halobacteroidaceae</taxon>
        <taxon>Orenia</taxon>
    </lineage>
</organism>
<evidence type="ECO:0000313" key="3">
    <source>
        <dbReference type="EMBL" id="SNY39626.1"/>
    </source>
</evidence>
<dbReference type="InterPro" id="IPR051675">
    <property type="entry name" value="Endo/Exo/Phosphatase_dom_1"/>
</dbReference>